<organism evidence="2 3">
    <name type="scientific">Synaphobranchus kaupii</name>
    <name type="common">Kaup's arrowtooth eel</name>
    <dbReference type="NCBI Taxonomy" id="118154"/>
    <lineage>
        <taxon>Eukaryota</taxon>
        <taxon>Metazoa</taxon>
        <taxon>Chordata</taxon>
        <taxon>Craniata</taxon>
        <taxon>Vertebrata</taxon>
        <taxon>Euteleostomi</taxon>
        <taxon>Actinopterygii</taxon>
        <taxon>Neopterygii</taxon>
        <taxon>Teleostei</taxon>
        <taxon>Anguilliformes</taxon>
        <taxon>Synaphobranchidae</taxon>
        <taxon>Synaphobranchus</taxon>
    </lineage>
</organism>
<name>A0A9Q1IL39_SYNKA</name>
<accession>A0A9Q1IL39</accession>
<proteinExistence type="predicted"/>
<keyword evidence="3" id="KW-1185">Reference proteome</keyword>
<evidence type="ECO:0000256" key="1">
    <source>
        <dbReference type="SAM" id="MobiDB-lite"/>
    </source>
</evidence>
<feature type="region of interest" description="Disordered" evidence="1">
    <location>
        <begin position="9"/>
        <end position="41"/>
    </location>
</feature>
<dbReference type="AlphaFoldDB" id="A0A9Q1IL39"/>
<evidence type="ECO:0000313" key="3">
    <source>
        <dbReference type="Proteomes" id="UP001152622"/>
    </source>
</evidence>
<protein>
    <submittedName>
        <fullName evidence="2">Uncharacterized protein</fullName>
    </submittedName>
</protein>
<gene>
    <name evidence="2" type="ORF">SKAU_G00311570</name>
</gene>
<dbReference type="EMBL" id="JAINUF010000013">
    <property type="protein sequence ID" value="KAJ8343828.1"/>
    <property type="molecule type" value="Genomic_DNA"/>
</dbReference>
<reference evidence="2" key="1">
    <citation type="journal article" date="2023" name="Science">
        <title>Genome structures resolve the early diversification of teleost fishes.</title>
        <authorList>
            <person name="Parey E."/>
            <person name="Louis A."/>
            <person name="Montfort J."/>
            <person name="Bouchez O."/>
            <person name="Roques C."/>
            <person name="Iampietro C."/>
            <person name="Lluch J."/>
            <person name="Castinel A."/>
            <person name="Donnadieu C."/>
            <person name="Desvignes T."/>
            <person name="Floi Bucao C."/>
            <person name="Jouanno E."/>
            <person name="Wen M."/>
            <person name="Mejri S."/>
            <person name="Dirks R."/>
            <person name="Jansen H."/>
            <person name="Henkel C."/>
            <person name="Chen W.J."/>
            <person name="Zahm M."/>
            <person name="Cabau C."/>
            <person name="Klopp C."/>
            <person name="Thompson A.W."/>
            <person name="Robinson-Rechavi M."/>
            <person name="Braasch I."/>
            <person name="Lecointre G."/>
            <person name="Bobe J."/>
            <person name="Postlethwait J.H."/>
            <person name="Berthelot C."/>
            <person name="Roest Crollius H."/>
            <person name="Guiguen Y."/>
        </authorList>
    </citation>
    <scope>NUCLEOTIDE SEQUENCE</scope>
    <source>
        <strain evidence="2">WJC10195</strain>
    </source>
</reference>
<sequence length="100" mass="11601">MFFYNKARISRNTQLDDQEQRISQQHRELGQSQPEPRKGHIHLLRLKRDLHSTKKRTEEPLVQAGRQSVWRLTAFPCLPCGVQQLQGGVLREDATPGLMN</sequence>
<evidence type="ECO:0000313" key="2">
    <source>
        <dbReference type="EMBL" id="KAJ8343828.1"/>
    </source>
</evidence>
<comment type="caution">
    <text evidence="2">The sequence shown here is derived from an EMBL/GenBank/DDBJ whole genome shotgun (WGS) entry which is preliminary data.</text>
</comment>
<dbReference type="OrthoDB" id="10473714at2759"/>
<dbReference type="Proteomes" id="UP001152622">
    <property type="component" value="Chromosome 13"/>
</dbReference>